<feature type="compositionally biased region" description="Polar residues" evidence="1">
    <location>
        <begin position="21"/>
        <end position="31"/>
    </location>
</feature>
<evidence type="ECO:0000313" key="2">
    <source>
        <dbReference type="EMBL" id="ACS38998.1"/>
    </source>
</evidence>
<dbReference type="HOGENOM" id="CLU_3027070_0_0_5"/>
<reference evidence="2 3" key="1">
    <citation type="journal article" date="2009" name="PLoS ONE">
        <title>Methylobacterium genome sequences: a reference blueprint to investigate microbial metabolism of C1 compounds from natural and industrial sources.</title>
        <authorList>
            <person name="Vuilleumier S."/>
            <person name="Chistoserdova L."/>
            <person name="Lee M.-C."/>
            <person name="Bringel F."/>
            <person name="Lajus A."/>
            <person name="Zhou Y."/>
            <person name="Gourion B."/>
            <person name="Barbe V."/>
            <person name="Chang J."/>
            <person name="Cruveiller S."/>
            <person name="Dossat C."/>
            <person name="Gillett W."/>
            <person name="Gruffaz C."/>
            <person name="Haugen E."/>
            <person name="Hourcade E."/>
            <person name="Levy R."/>
            <person name="Mangenot S."/>
            <person name="Muller E."/>
            <person name="Nadalig T."/>
            <person name="Pagni M."/>
            <person name="Penny C."/>
            <person name="Peyraud R."/>
            <person name="Robinson D.G."/>
            <person name="Roche D."/>
            <person name="Rouy Z."/>
            <person name="Saenampechek C."/>
            <person name="Salvignol G."/>
            <person name="Vallenet D."/>
            <person name="Wu Z."/>
            <person name="Marx C.J."/>
            <person name="Vorholt J.A."/>
            <person name="Olson M.V."/>
            <person name="Kaul R."/>
            <person name="Weissenbach J."/>
            <person name="Medigue C."/>
            <person name="Lidstrom M.E."/>
        </authorList>
    </citation>
    <scope>NUCLEOTIDE SEQUENCE [LARGE SCALE GENOMIC DNA]</scope>
    <source>
        <strain evidence="3">ATCC 14718 / DSM 1338 / JCM 2805 / NCIMB 9133 / AM1</strain>
    </source>
</reference>
<proteinExistence type="predicted"/>
<sequence>MSINRLDPNIRRQGVVGGESVDSSAPLSQVGRSRMGSEANPDHVNVARRHVSLPA</sequence>
<evidence type="ECO:0000256" key="1">
    <source>
        <dbReference type="SAM" id="MobiDB-lite"/>
    </source>
</evidence>
<evidence type="ECO:0000313" key="3">
    <source>
        <dbReference type="Proteomes" id="UP000009081"/>
    </source>
</evidence>
<feature type="region of interest" description="Disordered" evidence="1">
    <location>
        <begin position="1"/>
        <end position="55"/>
    </location>
</feature>
<protein>
    <submittedName>
        <fullName evidence="2">Uncharacterized protein</fullName>
    </submittedName>
</protein>
<name>C5AXU5_METEA</name>
<gene>
    <name evidence="2" type="ordered locus">MexAM1_META1p1126</name>
</gene>
<dbReference type="KEGG" id="mea:Mex_1p1126"/>
<feature type="compositionally biased region" description="Basic residues" evidence="1">
    <location>
        <begin position="46"/>
        <end position="55"/>
    </location>
</feature>
<keyword evidence="3" id="KW-1185">Reference proteome</keyword>
<dbReference type="AlphaFoldDB" id="C5AXU5"/>
<dbReference type="EMBL" id="CP001510">
    <property type="protein sequence ID" value="ACS38998.1"/>
    <property type="molecule type" value="Genomic_DNA"/>
</dbReference>
<dbReference type="Proteomes" id="UP000009081">
    <property type="component" value="Chromosome"/>
</dbReference>
<organism evidence="2 3">
    <name type="scientific">Methylorubrum extorquens (strain ATCC 14718 / DSM 1338 / JCM 2805 / NCIMB 9133 / AM1)</name>
    <name type="common">Methylobacterium extorquens</name>
    <dbReference type="NCBI Taxonomy" id="272630"/>
    <lineage>
        <taxon>Bacteria</taxon>
        <taxon>Pseudomonadati</taxon>
        <taxon>Pseudomonadota</taxon>
        <taxon>Alphaproteobacteria</taxon>
        <taxon>Hyphomicrobiales</taxon>
        <taxon>Methylobacteriaceae</taxon>
        <taxon>Methylorubrum</taxon>
    </lineage>
</organism>
<accession>C5AXU5</accession>